<accession>G8R403</accession>
<protein>
    <recommendedName>
        <fullName evidence="4">Lipoprotein</fullName>
    </recommendedName>
</protein>
<dbReference type="HOGENOM" id="CLU_3273755_0_0_10"/>
<sequence>MKKVIAVLTLVAVGVLAQSCGGSEKCPAYSYNTADAAASNG</sequence>
<gene>
    <name evidence="2" type="ordered locus">Oweho_1026</name>
</gene>
<keyword evidence="3" id="KW-1185">Reference proteome</keyword>
<dbReference type="AlphaFoldDB" id="G8R403"/>
<evidence type="ECO:0000256" key="1">
    <source>
        <dbReference type="SAM" id="SignalP"/>
    </source>
</evidence>
<evidence type="ECO:0000313" key="3">
    <source>
        <dbReference type="Proteomes" id="UP000005631"/>
    </source>
</evidence>
<evidence type="ECO:0000313" key="2">
    <source>
        <dbReference type="EMBL" id="AEV32035.1"/>
    </source>
</evidence>
<dbReference type="EMBL" id="CP003156">
    <property type="protein sequence ID" value="AEV32035.1"/>
    <property type="molecule type" value="Genomic_DNA"/>
</dbReference>
<feature type="signal peptide" evidence="1">
    <location>
        <begin position="1"/>
        <end position="17"/>
    </location>
</feature>
<dbReference type="PROSITE" id="PS51257">
    <property type="entry name" value="PROKAR_LIPOPROTEIN"/>
    <property type="match status" value="1"/>
</dbReference>
<organism evidence="2 3">
    <name type="scientific">Owenweeksia hongkongensis (strain DSM 17368 / CIP 108786 / JCM 12287 / NRRL B-23963 / UST20020801)</name>
    <dbReference type="NCBI Taxonomy" id="926562"/>
    <lineage>
        <taxon>Bacteria</taxon>
        <taxon>Pseudomonadati</taxon>
        <taxon>Bacteroidota</taxon>
        <taxon>Flavobacteriia</taxon>
        <taxon>Flavobacteriales</taxon>
        <taxon>Owenweeksiaceae</taxon>
        <taxon>Owenweeksia</taxon>
    </lineage>
</organism>
<name>G8R403_OWEHD</name>
<reference evidence="2 3" key="1">
    <citation type="journal article" date="2012" name="Stand. Genomic Sci.">
        <title>Genome sequence of the orange-pigmented seawater bacterium Owenweeksia hongkongensis type strain (UST20020801(T)).</title>
        <authorList>
            <person name="Riedel T."/>
            <person name="Held B."/>
            <person name="Nolan M."/>
            <person name="Lucas S."/>
            <person name="Lapidus A."/>
            <person name="Tice H."/>
            <person name="Del Rio T.G."/>
            <person name="Cheng J.F."/>
            <person name="Han C."/>
            <person name="Tapia R."/>
            <person name="Goodwin L.A."/>
            <person name="Pitluck S."/>
            <person name="Liolios K."/>
            <person name="Mavromatis K."/>
            <person name="Pagani I."/>
            <person name="Ivanova N."/>
            <person name="Mikhailova N."/>
            <person name="Pati A."/>
            <person name="Chen A."/>
            <person name="Palaniappan K."/>
            <person name="Rohde M."/>
            <person name="Tindall B.J."/>
            <person name="Detter J.C."/>
            <person name="Goker M."/>
            <person name="Woyke T."/>
            <person name="Bristow J."/>
            <person name="Eisen J.A."/>
            <person name="Markowitz V."/>
            <person name="Hugenholtz P."/>
            <person name="Klenk H.P."/>
            <person name="Kyrpides N.C."/>
        </authorList>
    </citation>
    <scope>NUCLEOTIDE SEQUENCE</scope>
    <source>
        <strain evidence="3">DSM 17368 / JCM 12287 / NRRL B-23963</strain>
    </source>
</reference>
<dbReference type="Proteomes" id="UP000005631">
    <property type="component" value="Chromosome"/>
</dbReference>
<evidence type="ECO:0008006" key="4">
    <source>
        <dbReference type="Google" id="ProtNLM"/>
    </source>
</evidence>
<dbReference type="RefSeq" id="WP_014201395.1">
    <property type="nucleotide sequence ID" value="NC_016599.1"/>
</dbReference>
<dbReference type="STRING" id="926562.Oweho_1026"/>
<dbReference type="KEGG" id="oho:Oweho_1026"/>
<proteinExistence type="predicted"/>
<feature type="chain" id="PRO_5003515595" description="Lipoprotein" evidence="1">
    <location>
        <begin position="18"/>
        <end position="41"/>
    </location>
</feature>
<keyword evidence="1" id="KW-0732">Signal</keyword>